<evidence type="ECO:0000256" key="1">
    <source>
        <dbReference type="ARBA" id="ARBA00009437"/>
    </source>
</evidence>
<feature type="domain" description="HTH lysR-type" evidence="5">
    <location>
        <begin position="1"/>
        <end position="59"/>
    </location>
</feature>
<evidence type="ECO:0000256" key="3">
    <source>
        <dbReference type="ARBA" id="ARBA00023125"/>
    </source>
</evidence>
<evidence type="ECO:0000259" key="5">
    <source>
        <dbReference type="PROSITE" id="PS50931"/>
    </source>
</evidence>
<keyword evidence="7" id="KW-1185">Reference proteome</keyword>
<evidence type="ECO:0000256" key="4">
    <source>
        <dbReference type="ARBA" id="ARBA00023163"/>
    </source>
</evidence>
<protein>
    <submittedName>
        <fullName evidence="6">LysR family transcriptional regulator</fullName>
    </submittedName>
</protein>
<name>A0ABY5ST12_9MICO</name>
<keyword evidence="3" id="KW-0238">DNA-binding</keyword>
<dbReference type="Gene3D" id="3.40.190.10">
    <property type="entry name" value="Periplasmic binding protein-like II"/>
    <property type="match status" value="2"/>
</dbReference>
<dbReference type="PROSITE" id="PS50931">
    <property type="entry name" value="HTH_LYSR"/>
    <property type="match status" value="1"/>
</dbReference>
<dbReference type="PANTHER" id="PTHR30419:SF29">
    <property type="entry name" value="LYSR-FAMILY TRANSCRIPTIONAL REGULATOR"/>
    <property type="match status" value="1"/>
</dbReference>
<dbReference type="InterPro" id="IPR036390">
    <property type="entry name" value="WH_DNA-bd_sf"/>
</dbReference>
<dbReference type="InterPro" id="IPR000847">
    <property type="entry name" value="LysR_HTH_N"/>
</dbReference>
<dbReference type="RefSeq" id="WP_265418778.1">
    <property type="nucleotide sequence ID" value="NZ_CP093443.1"/>
</dbReference>
<evidence type="ECO:0000313" key="6">
    <source>
        <dbReference type="EMBL" id="UVI36171.1"/>
    </source>
</evidence>
<reference evidence="6" key="1">
    <citation type="submission" date="2022-03" db="EMBL/GenBank/DDBJ databases">
        <title>Brevibacterium spongiae sp. nov., isolated from marine sponge.</title>
        <authorList>
            <person name="Li Z."/>
            <person name="Zhang M."/>
        </authorList>
    </citation>
    <scope>NUCLEOTIDE SEQUENCE</scope>
    <source>
        <strain evidence="6">WHS-Z9</strain>
    </source>
</reference>
<proteinExistence type="inferred from homology"/>
<sequence>MYSLRRLRLLREVAARGSLAAAAAALGQDPSSVSHQLKILETEVGAALLERVGRGVRLTEEAQILVTRTEAVLRELEAAEAEIAEVRHRVGGTVRIAAFQTALHTIVPGTLARLARDHPELTVITTHIRTEDAVPALLARDFDLVLQEDYPSRPARRDDGVETEVLGDDELCLITPAEPASSESAAGGPGASGPGLAECAHHAWAMEPADTRAGHWSRAECRRAGFEPEVRTDSSDNVLLVRLVSLGLASALVPRMSLRAAASTGIDSARITMSDLPEPASRRISTAIRRGSARTPRIIALRSALAEEFARL</sequence>
<dbReference type="PANTHER" id="PTHR30419">
    <property type="entry name" value="HTH-TYPE TRANSCRIPTIONAL REGULATOR YBHD"/>
    <property type="match status" value="1"/>
</dbReference>
<dbReference type="EMBL" id="CP093443">
    <property type="protein sequence ID" value="UVI36171.1"/>
    <property type="molecule type" value="Genomic_DNA"/>
</dbReference>
<keyword evidence="4" id="KW-0804">Transcription</keyword>
<keyword evidence="2" id="KW-0805">Transcription regulation</keyword>
<dbReference type="Pfam" id="PF03466">
    <property type="entry name" value="LysR_substrate"/>
    <property type="match status" value="1"/>
</dbReference>
<dbReference type="SUPFAM" id="SSF53850">
    <property type="entry name" value="Periplasmic binding protein-like II"/>
    <property type="match status" value="1"/>
</dbReference>
<dbReference type="Proteomes" id="UP001064879">
    <property type="component" value="Chromosome"/>
</dbReference>
<dbReference type="InterPro" id="IPR036388">
    <property type="entry name" value="WH-like_DNA-bd_sf"/>
</dbReference>
<evidence type="ECO:0000256" key="2">
    <source>
        <dbReference type="ARBA" id="ARBA00023015"/>
    </source>
</evidence>
<dbReference type="Pfam" id="PF00126">
    <property type="entry name" value="HTH_1"/>
    <property type="match status" value="1"/>
</dbReference>
<dbReference type="InterPro" id="IPR050950">
    <property type="entry name" value="HTH-type_LysR_regulators"/>
</dbReference>
<accession>A0ABY5ST12</accession>
<dbReference type="SUPFAM" id="SSF46785">
    <property type="entry name" value="Winged helix' DNA-binding domain"/>
    <property type="match status" value="1"/>
</dbReference>
<gene>
    <name evidence="6" type="ORF">L1F31_00455</name>
</gene>
<organism evidence="6 7">
    <name type="scientific">Brevibacterium spongiae</name>
    <dbReference type="NCBI Taxonomy" id="2909672"/>
    <lineage>
        <taxon>Bacteria</taxon>
        <taxon>Bacillati</taxon>
        <taxon>Actinomycetota</taxon>
        <taxon>Actinomycetes</taxon>
        <taxon>Micrococcales</taxon>
        <taxon>Brevibacteriaceae</taxon>
        <taxon>Brevibacterium</taxon>
    </lineage>
</organism>
<evidence type="ECO:0000313" key="7">
    <source>
        <dbReference type="Proteomes" id="UP001064879"/>
    </source>
</evidence>
<dbReference type="InterPro" id="IPR005119">
    <property type="entry name" value="LysR_subst-bd"/>
</dbReference>
<dbReference type="Gene3D" id="1.10.10.10">
    <property type="entry name" value="Winged helix-like DNA-binding domain superfamily/Winged helix DNA-binding domain"/>
    <property type="match status" value="1"/>
</dbReference>
<comment type="similarity">
    <text evidence="1">Belongs to the LysR transcriptional regulatory family.</text>
</comment>